<dbReference type="InterPro" id="IPR023393">
    <property type="entry name" value="START-like_dom_sf"/>
</dbReference>
<organism evidence="3 4">
    <name type="scientific">Microbispora oryzae</name>
    <dbReference type="NCBI Taxonomy" id="2806554"/>
    <lineage>
        <taxon>Bacteria</taxon>
        <taxon>Bacillati</taxon>
        <taxon>Actinomycetota</taxon>
        <taxon>Actinomycetes</taxon>
        <taxon>Streptosporangiales</taxon>
        <taxon>Streptosporangiaceae</taxon>
        <taxon>Microbispora</taxon>
    </lineage>
</organism>
<evidence type="ECO:0000313" key="3">
    <source>
        <dbReference type="EMBL" id="MBP2704766.1"/>
    </source>
</evidence>
<dbReference type="Gene3D" id="3.30.530.20">
    <property type="match status" value="1"/>
</dbReference>
<dbReference type="EMBL" id="JAFCNB010000006">
    <property type="protein sequence ID" value="MBP2704766.1"/>
    <property type="molecule type" value="Genomic_DNA"/>
</dbReference>
<proteinExistence type="inferred from homology"/>
<dbReference type="SUPFAM" id="SSF55961">
    <property type="entry name" value="Bet v1-like"/>
    <property type="match status" value="1"/>
</dbReference>
<accession>A0A940WPJ4</accession>
<protein>
    <submittedName>
        <fullName evidence="3">SRPBCC domain-containing protein</fullName>
    </submittedName>
</protein>
<evidence type="ECO:0000259" key="2">
    <source>
        <dbReference type="Pfam" id="PF08327"/>
    </source>
</evidence>
<evidence type="ECO:0000256" key="1">
    <source>
        <dbReference type="ARBA" id="ARBA00006817"/>
    </source>
</evidence>
<comment type="caution">
    <text evidence="3">The sequence shown here is derived from an EMBL/GenBank/DDBJ whole genome shotgun (WGS) entry which is preliminary data.</text>
</comment>
<name>A0A940WPJ4_9ACTN</name>
<sequence length="134" mass="14716">MTTAEGLGGWFGDKAEIDLRVGGTATLTWDTGDQAHLRVERVEPKTVFGYTWGINGLPEEDPRRTYVEFTLVPDGAGTTVARTGDRTEVRFTHVGLVPGFECFDNCADGWNFFINGSRHRLVTTGEGPLTPPWA</sequence>
<keyword evidence="4" id="KW-1185">Reference proteome</keyword>
<dbReference type="Proteomes" id="UP000674234">
    <property type="component" value="Unassembled WGS sequence"/>
</dbReference>
<dbReference type="AlphaFoldDB" id="A0A940WPJ4"/>
<gene>
    <name evidence="3" type="ORF">JOL79_13175</name>
</gene>
<reference evidence="3" key="1">
    <citation type="submission" date="2021-02" db="EMBL/GenBank/DDBJ databases">
        <title>Draft genome sequence of Microbispora sp. RL4-1S isolated from rice leaves in Thailand.</title>
        <authorList>
            <person name="Muangham S."/>
            <person name="Duangmal K."/>
        </authorList>
    </citation>
    <scope>NUCLEOTIDE SEQUENCE</scope>
    <source>
        <strain evidence="3">RL4-1S</strain>
    </source>
</reference>
<comment type="similarity">
    <text evidence="1">Belongs to the AHA1 family.</text>
</comment>
<feature type="domain" description="Activator of Hsp90 ATPase homologue 1/2-like C-terminal" evidence="2">
    <location>
        <begin position="2"/>
        <end position="84"/>
    </location>
</feature>
<evidence type="ECO:0000313" key="4">
    <source>
        <dbReference type="Proteomes" id="UP000674234"/>
    </source>
</evidence>
<dbReference type="InterPro" id="IPR013538">
    <property type="entry name" value="ASHA1/2-like_C"/>
</dbReference>
<dbReference type="Pfam" id="PF08327">
    <property type="entry name" value="AHSA1"/>
    <property type="match status" value="1"/>
</dbReference>